<dbReference type="GO" id="GO:0004845">
    <property type="term" value="F:uracil phosphoribosyltransferase activity"/>
    <property type="evidence" value="ECO:0007669"/>
    <property type="project" value="UniProtKB-UniRule"/>
</dbReference>
<dbReference type="InterPro" id="IPR050137">
    <property type="entry name" value="PyrR_bifunctional"/>
</dbReference>
<sequence>MAKKVKKAPAGAKIVMNETEVNRALRRIAHQIIENNKGIEDVVLVGVMQRGVPLAKRLAQIIEAQEKKKVPLGSLDVSLYRDDLSTKGKYIEVRKSDIPFSINNKIVVLVDDVVFAGRTVRAALDGLKDYGRAAKVQLAALIDRGHRQLPIHPDFTGKVLPTSLKEAVYVEVMEIDGIDRVTIK</sequence>
<dbReference type="CDD" id="cd06223">
    <property type="entry name" value="PRTases_typeI"/>
    <property type="match status" value="1"/>
</dbReference>
<comment type="function">
    <text evidence="4">Regulates the transcription of the pyrimidine nucleotide (pyr) operon in response to exogenous pyrimidines.</text>
</comment>
<comment type="caution">
    <text evidence="6">The sequence shown here is derived from an EMBL/GenBank/DDBJ whole genome shotgun (WGS) entry which is preliminary data.</text>
</comment>
<evidence type="ECO:0000256" key="3">
    <source>
        <dbReference type="ARBA" id="ARBA00023163"/>
    </source>
</evidence>
<evidence type="ECO:0000256" key="4">
    <source>
        <dbReference type="HAMAP-Rule" id="MF_01219"/>
    </source>
</evidence>
<accession>A0A1F4TTJ7</accession>
<dbReference type="SUPFAM" id="SSF53271">
    <property type="entry name" value="PRTase-like"/>
    <property type="match status" value="1"/>
</dbReference>
<comment type="similarity">
    <text evidence="1 4">Belongs to the purine/pyrimidine phosphoribosyltransferase family. PyrR subfamily.</text>
</comment>
<dbReference type="Gene3D" id="3.40.50.2020">
    <property type="match status" value="1"/>
</dbReference>
<dbReference type="GO" id="GO:0006355">
    <property type="term" value="P:regulation of DNA-templated transcription"/>
    <property type="evidence" value="ECO:0007669"/>
    <property type="project" value="UniProtKB-UniRule"/>
</dbReference>
<dbReference type="AlphaFoldDB" id="A0A1F4TTJ7"/>
<dbReference type="NCBIfam" id="NF003545">
    <property type="entry name" value="PRK05205.1-1"/>
    <property type="match status" value="1"/>
</dbReference>
<dbReference type="EC" id="2.4.2.9" evidence="4"/>
<keyword evidence="2 4" id="KW-0805">Transcription regulation</keyword>
<dbReference type="EMBL" id="MEUF01000029">
    <property type="protein sequence ID" value="OGC35383.1"/>
    <property type="molecule type" value="Genomic_DNA"/>
</dbReference>
<keyword evidence="4 6" id="KW-0808">Transferase</keyword>
<dbReference type="HAMAP" id="MF_01219">
    <property type="entry name" value="PyrR"/>
    <property type="match status" value="1"/>
</dbReference>
<protein>
    <recommendedName>
        <fullName evidence="4">Bifunctional protein PyrR</fullName>
    </recommendedName>
    <domain>
        <recommendedName>
            <fullName evidence="4">Pyrimidine operon regulatory protein</fullName>
        </recommendedName>
    </domain>
    <domain>
        <recommendedName>
            <fullName evidence="4">Uracil phosphoribosyltransferase</fullName>
            <shortName evidence="4">UPRTase</shortName>
            <ecNumber evidence="4">2.4.2.9</ecNumber>
        </recommendedName>
    </domain>
</protein>
<evidence type="ECO:0000313" key="6">
    <source>
        <dbReference type="EMBL" id="OGC35383.1"/>
    </source>
</evidence>
<evidence type="ECO:0000256" key="1">
    <source>
        <dbReference type="ARBA" id="ARBA00005565"/>
    </source>
</evidence>
<keyword evidence="4 6" id="KW-0328">Glycosyltransferase</keyword>
<dbReference type="NCBIfam" id="NF003549">
    <property type="entry name" value="PRK05205.1-5"/>
    <property type="match status" value="1"/>
</dbReference>
<feature type="short sequence motif" description="PRPP-binding" evidence="4">
    <location>
        <begin position="107"/>
        <end position="119"/>
    </location>
</feature>
<dbReference type="Proteomes" id="UP000178951">
    <property type="component" value="Unassembled WGS sequence"/>
</dbReference>
<proteinExistence type="inferred from homology"/>
<dbReference type="PANTHER" id="PTHR11608">
    <property type="entry name" value="BIFUNCTIONAL PROTEIN PYRR"/>
    <property type="match status" value="1"/>
</dbReference>
<gene>
    <name evidence="4" type="primary">pyrR</name>
    <name evidence="6" type="ORF">A2311_03480</name>
</gene>
<dbReference type="STRING" id="1802583.A2311_03480"/>
<organism evidence="6 7">
    <name type="scientific">candidate division WOR-1 bacterium RIFOXYB2_FULL_48_7</name>
    <dbReference type="NCBI Taxonomy" id="1802583"/>
    <lineage>
        <taxon>Bacteria</taxon>
        <taxon>Bacillati</taxon>
        <taxon>Saganbacteria</taxon>
    </lineage>
</organism>
<reference evidence="6 7" key="1">
    <citation type="journal article" date="2016" name="Nat. Commun.">
        <title>Thousands of microbial genomes shed light on interconnected biogeochemical processes in an aquifer system.</title>
        <authorList>
            <person name="Anantharaman K."/>
            <person name="Brown C.T."/>
            <person name="Hug L.A."/>
            <person name="Sharon I."/>
            <person name="Castelle C.J."/>
            <person name="Probst A.J."/>
            <person name="Thomas B.C."/>
            <person name="Singh A."/>
            <person name="Wilkins M.J."/>
            <person name="Karaoz U."/>
            <person name="Brodie E.L."/>
            <person name="Williams K.H."/>
            <person name="Hubbard S.S."/>
            <person name="Banfield J.F."/>
        </authorList>
    </citation>
    <scope>NUCLEOTIDE SEQUENCE [LARGE SCALE GENOMIC DNA]</scope>
</reference>
<dbReference type="InterPro" id="IPR023050">
    <property type="entry name" value="PyrR"/>
</dbReference>
<feature type="domain" description="Phosphoribosyltransferase" evidence="5">
    <location>
        <begin position="21"/>
        <end position="154"/>
    </location>
</feature>
<evidence type="ECO:0000313" key="7">
    <source>
        <dbReference type="Proteomes" id="UP000178951"/>
    </source>
</evidence>
<evidence type="ECO:0000256" key="2">
    <source>
        <dbReference type="ARBA" id="ARBA00023015"/>
    </source>
</evidence>
<dbReference type="InterPro" id="IPR000836">
    <property type="entry name" value="PRTase_dom"/>
</dbReference>
<dbReference type="PANTHER" id="PTHR11608:SF0">
    <property type="entry name" value="BIFUNCTIONAL PROTEIN PYRR"/>
    <property type="match status" value="1"/>
</dbReference>
<name>A0A1F4TTJ7_UNCSA</name>
<dbReference type="InterPro" id="IPR029057">
    <property type="entry name" value="PRTase-like"/>
</dbReference>
<evidence type="ECO:0000259" key="5">
    <source>
        <dbReference type="Pfam" id="PF00156"/>
    </source>
</evidence>
<comment type="catalytic activity">
    <reaction evidence="4">
        <text>UMP + diphosphate = 5-phospho-alpha-D-ribose 1-diphosphate + uracil</text>
        <dbReference type="Rhea" id="RHEA:13017"/>
        <dbReference type="ChEBI" id="CHEBI:17568"/>
        <dbReference type="ChEBI" id="CHEBI:33019"/>
        <dbReference type="ChEBI" id="CHEBI:57865"/>
        <dbReference type="ChEBI" id="CHEBI:58017"/>
        <dbReference type="EC" id="2.4.2.9"/>
    </reaction>
</comment>
<keyword evidence="3 4" id="KW-0804">Transcription</keyword>
<dbReference type="FunFam" id="3.40.50.2020:FF:000020">
    <property type="entry name" value="Bifunctional protein PyrR"/>
    <property type="match status" value="1"/>
</dbReference>
<dbReference type="Pfam" id="PF00156">
    <property type="entry name" value="Pribosyltran"/>
    <property type="match status" value="1"/>
</dbReference>
<comment type="function">
    <text evidence="4">Also displays a weak uracil phosphoribosyltransferase activity which is not physiologically significant.</text>
</comment>